<dbReference type="Pfam" id="PF00534">
    <property type="entry name" value="Glycos_transf_1"/>
    <property type="match status" value="1"/>
</dbReference>
<dbReference type="EMBL" id="CP058559">
    <property type="protein sequence ID" value="QNO14033.1"/>
    <property type="molecule type" value="Genomic_DNA"/>
</dbReference>
<proteinExistence type="predicted"/>
<dbReference type="InterPro" id="IPR028098">
    <property type="entry name" value="Glyco_trans_4-like_N"/>
</dbReference>
<dbReference type="SUPFAM" id="SSF53756">
    <property type="entry name" value="UDP-Glycosyltransferase/glycogen phosphorylase"/>
    <property type="match status" value="1"/>
</dbReference>
<evidence type="ECO:0000313" key="5">
    <source>
        <dbReference type="Proteomes" id="UP000516160"/>
    </source>
</evidence>
<accession>A0A7G9W5S1</accession>
<keyword evidence="5" id="KW-1185">Reference proteome</keyword>
<reference evidence="4 5" key="1">
    <citation type="submission" date="2020-07" db="EMBL/GenBank/DDBJ databases">
        <title>Alkalicella. sp. LB2 genome.</title>
        <authorList>
            <person name="Postec A."/>
            <person name="Quemeneur M."/>
        </authorList>
    </citation>
    <scope>NUCLEOTIDE SEQUENCE [LARGE SCALE GENOMIC DNA]</scope>
    <source>
        <strain evidence="4 5">LB2</strain>
    </source>
</reference>
<dbReference type="InterPro" id="IPR001296">
    <property type="entry name" value="Glyco_trans_1"/>
</dbReference>
<dbReference type="RefSeq" id="WP_213167696.1">
    <property type="nucleotide sequence ID" value="NZ_CP058559.1"/>
</dbReference>
<evidence type="ECO:0000259" key="2">
    <source>
        <dbReference type="Pfam" id="PF00534"/>
    </source>
</evidence>
<dbReference type="AlphaFoldDB" id="A0A7G9W5S1"/>
<keyword evidence="1 4" id="KW-0808">Transferase</keyword>
<dbReference type="Pfam" id="PF13439">
    <property type="entry name" value="Glyco_transf_4"/>
    <property type="match status" value="1"/>
</dbReference>
<dbReference type="PANTHER" id="PTHR46401:SF2">
    <property type="entry name" value="GLYCOSYLTRANSFERASE WBBK-RELATED"/>
    <property type="match status" value="1"/>
</dbReference>
<feature type="domain" description="Glycosyl transferase family 1" evidence="2">
    <location>
        <begin position="193"/>
        <end position="333"/>
    </location>
</feature>
<dbReference type="Proteomes" id="UP000516160">
    <property type="component" value="Chromosome"/>
</dbReference>
<protein>
    <submittedName>
        <fullName evidence="4">Glycosyltransferase family 4 protein</fullName>
    </submittedName>
</protein>
<evidence type="ECO:0000313" key="4">
    <source>
        <dbReference type="EMBL" id="QNO14033.1"/>
    </source>
</evidence>
<dbReference type="GO" id="GO:0016757">
    <property type="term" value="F:glycosyltransferase activity"/>
    <property type="evidence" value="ECO:0007669"/>
    <property type="project" value="InterPro"/>
</dbReference>
<gene>
    <name evidence="4" type="ORF">HYG86_04220</name>
</gene>
<feature type="domain" description="Glycosyltransferase subfamily 4-like N-terminal" evidence="3">
    <location>
        <begin position="99"/>
        <end position="170"/>
    </location>
</feature>
<dbReference type="KEGG" id="acae:HYG86_04220"/>
<sequence>MKICFDAFSLSHLPNTGLYSYSYELINSLLTIYPQPKYSLITNNGGSEIPFNKGKGLAIDLLDIDRKKNDYSLIGNYLSNNKIRLYHSLNNGFSIPDEKECKYVVTIHDMLPMSDKTLVDDKYFNKHINLVPKALEKADKVIAVSNFVMEELVKYYDVPQDKIEVVYPIVSKGFKDIWEVHSKNFMRKHYDITDDYVLYAGGLHERKQLPLLLSTFKEVIKREANLKLLIVGSTKGKREHHYINLLNDAKKLGIAEKVHFLGPIPYKHMPYIYNAANCFLNLSTYEGYPLAAVEAKECGTSIVCLENSSFKEVLDNYPTYIKTIEPKVIADKVLESIYRSSEIFMANSSKHSTVEEKKPVNQMINIYESLMYIW</sequence>
<dbReference type="PANTHER" id="PTHR46401">
    <property type="entry name" value="GLYCOSYLTRANSFERASE WBBK-RELATED"/>
    <property type="match status" value="1"/>
</dbReference>
<organism evidence="4 5">
    <name type="scientific">Alkalicella caledoniensis</name>
    <dbReference type="NCBI Taxonomy" id="2731377"/>
    <lineage>
        <taxon>Bacteria</taxon>
        <taxon>Bacillati</taxon>
        <taxon>Bacillota</taxon>
        <taxon>Clostridia</taxon>
        <taxon>Eubacteriales</taxon>
        <taxon>Proteinivoracaceae</taxon>
        <taxon>Alkalicella</taxon>
    </lineage>
</organism>
<evidence type="ECO:0000256" key="1">
    <source>
        <dbReference type="ARBA" id="ARBA00022679"/>
    </source>
</evidence>
<evidence type="ECO:0000259" key="3">
    <source>
        <dbReference type="Pfam" id="PF13439"/>
    </source>
</evidence>
<dbReference type="CDD" id="cd03809">
    <property type="entry name" value="GT4_MtfB-like"/>
    <property type="match status" value="1"/>
</dbReference>
<name>A0A7G9W5S1_ALKCA</name>
<dbReference type="GO" id="GO:0009103">
    <property type="term" value="P:lipopolysaccharide biosynthetic process"/>
    <property type="evidence" value="ECO:0007669"/>
    <property type="project" value="TreeGrafter"/>
</dbReference>
<dbReference type="Gene3D" id="3.40.50.2000">
    <property type="entry name" value="Glycogen Phosphorylase B"/>
    <property type="match status" value="2"/>
</dbReference>